<evidence type="ECO:0000313" key="1">
    <source>
        <dbReference type="EMBL" id="MBW0470837.1"/>
    </source>
</evidence>
<evidence type="ECO:0000313" key="2">
    <source>
        <dbReference type="Proteomes" id="UP000765509"/>
    </source>
</evidence>
<comment type="caution">
    <text evidence="1">The sequence shown here is derived from an EMBL/GenBank/DDBJ whole genome shotgun (WGS) entry which is preliminary data.</text>
</comment>
<dbReference type="Proteomes" id="UP000765509">
    <property type="component" value="Unassembled WGS sequence"/>
</dbReference>
<dbReference type="PANTHER" id="PTHR11439:SF463">
    <property type="entry name" value="REVERSE TRANSCRIPTASE TY1_COPIA-TYPE DOMAIN-CONTAINING PROTEIN"/>
    <property type="match status" value="1"/>
</dbReference>
<reference evidence="1" key="1">
    <citation type="submission" date="2021-03" db="EMBL/GenBank/DDBJ databases">
        <title>Draft genome sequence of rust myrtle Austropuccinia psidii MF-1, a brazilian biotype.</title>
        <authorList>
            <person name="Quecine M.C."/>
            <person name="Pachon D.M.R."/>
            <person name="Bonatelli M.L."/>
            <person name="Correr F.H."/>
            <person name="Franceschini L.M."/>
            <person name="Leite T.F."/>
            <person name="Margarido G.R.A."/>
            <person name="Almeida C.A."/>
            <person name="Ferrarezi J.A."/>
            <person name="Labate C.A."/>
        </authorList>
    </citation>
    <scope>NUCLEOTIDE SEQUENCE</scope>
    <source>
        <strain evidence="1">MF-1</strain>
    </source>
</reference>
<protein>
    <recommendedName>
        <fullName evidence="3">Reverse transcriptase Ty1/copia-type domain-containing protein</fullName>
    </recommendedName>
</protein>
<gene>
    <name evidence="1" type="ORF">O181_010552</name>
</gene>
<dbReference type="PANTHER" id="PTHR11439">
    <property type="entry name" value="GAG-POL-RELATED RETROTRANSPOSON"/>
    <property type="match status" value="1"/>
</dbReference>
<name>A0A9Q3BTY4_9BASI</name>
<dbReference type="AlphaFoldDB" id="A0A9Q3BTY4"/>
<keyword evidence="2" id="KW-1185">Reference proteome</keyword>
<sequence length="201" mass="22757">MWLYIHVDDIAILSSDASVFKKEIAGEFEINDIDPSDLMLGVKITRTDLSITLYQQHFTEAFLDFYGLSKCKPASTPLLPNVHMSPTTEDEIEKLKLLVVNYCSEIGSIKYLSTATRPDLLQIVSSLLQFLENPEIQHWNAFLHVLRYLKGTQDMGLIYSINGALGIKAYSDADWDNCQQTRHSVTGYLATFDDSLALWKT</sequence>
<proteinExistence type="predicted"/>
<accession>A0A9Q3BTY4</accession>
<organism evidence="1 2">
    <name type="scientific">Austropuccinia psidii MF-1</name>
    <dbReference type="NCBI Taxonomy" id="1389203"/>
    <lineage>
        <taxon>Eukaryota</taxon>
        <taxon>Fungi</taxon>
        <taxon>Dikarya</taxon>
        <taxon>Basidiomycota</taxon>
        <taxon>Pucciniomycotina</taxon>
        <taxon>Pucciniomycetes</taxon>
        <taxon>Pucciniales</taxon>
        <taxon>Sphaerophragmiaceae</taxon>
        <taxon>Austropuccinia</taxon>
    </lineage>
</organism>
<evidence type="ECO:0008006" key="3">
    <source>
        <dbReference type="Google" id="ProtNLM"/>
    </source>
</evidence>
<dbReference type="EMBL" id="AVOT02002561">
    <property type="protein sequence ID" value="MBW0470837.1"/>
    <property type="molecule type" value="Genomic_DNA"/>
</dbReference>
<dbReference type="OrthoDB" id="1719680at2759"/>